<evidence type="ECO:0000256" key="1">
    <source>
        <dbReference type="ARBA" id="ARBA00022679"/>
    </source>
</evidence>
<dbReference type="PANTHER" id="PTHR41694">
    <property type="entry name" value="ENDOGENOUS RETROVIRUS GROUP K MEMBER POL PROTEIN"/>
    <property type="match status" value="1"/>
</dbReference>
<dbReference type="Pfam" id="PF00665">
    <property type="entry name" value="rve"/>
    <property type="match status" value="1"/>
</dbReference>
<dbReference type="GeneTree" id="ENSGT01030000234917"/>
<accession>A0A8V0YA94</accession>
<reference evidence="9" key="3">
    <citation type="submission" date="2025-09" db="UniProtKB">
        <authorList>
            <consortium name="Ensembl"/>
        </authorList>
    </citation>
    <scope>IDENTIFICATION</scope>
    <source>
        <strain evidence="9">broiler</strain>
    </source>
</reference>
<keyword evidence="3" id="KW-0540">Nuclease</keyword>
<evidence type="ECO:0000256" key="2">
    <source>
        <dbReference type="ARBA" id="ARBA00022695"/>
    </source>
</evidence>
<dbReference type="GO" id="GO:0003964">
    <property type="term" value="F:RNA-directed DNA polymerase activity"/>
    <property type="evidence" value="ECO:0007669"/>
    <property type="project" value="UniProtKB-KW"/>
</dbReference>
<keyword evidence="1" id="KW-0808">Transferase</keyword>
<dbReference type="AlphaFoldDB" id="A0A8V0YA94"/>
<feature type="signal peptide" evidence="7">
    <location>
        <begin position="1"/>
        <end position="23"/>
    </location>
</feature>
<evidence type="ECO:0000256" key="4">
    <source>
        <dbReference type="ARBA" id="ARBA00022759"/>
    </source>
</evidence>
<dbReference type="InterPro" id="IPR012337">
    <property type="entry name" value="RNaseH-like_sf"/>
</dbReference>
<evidence type="ECO:0000256" key="3">
    <source>
        <dbReference type="ARBA" id="ARBA00022722"/>
    </source>
</evidence>
<dbReference type="InterPro" id="IPR001584">
    <property type="entry name" value="Integrase_cat-core"/>
</dbReference>
<feature type="chain" id="PRO_5036485579" description="Integrase catalytic domain-containing protein" evidence="7">
    <location>
        <begin position="24"/>
        <end position="311"/>
    </location>
</feature>
<reference evidence="9" key="2">
    <citation type="submission" date="2025-08" db="UniProtKB">
        <authorList>
            <consortium name="Ensembl"/>
        </authorList>
    </citation>
    <scope>IDENTIFICATION</scope>
    <source>
        <strain evidence="9">broiler</strain>
    </source>
</reference>
<dbReference type="Gene3D" id="3.30.420.10">
    <property type="entry name" value="Ribonuclease H-like superfamily/Ribonuclease H"/>
    <property type="match status" value="2"/>
</dbReference>
<keyword evidence="7" id="KW-0732">Signal</keyword>
<name>A0A8V0YA94_CHICK</name>
<proteinExistence type="predicted"/>
<evidence type="ECO:0000313" key="9">
    <source>
        <dbReference type="Ensembl" id="ENSGALP00010015900.1"/>
    </source>
</evidence>
<evidence type="ECO:0000259" key="8">
    <source>
        <dbReference type="PROSITE" id="PS50994"/>
    </source>
</evidence>
<evidence type="ECO:0000313" key="10">
    <source>
        <dbReference type="Proteomes" id="UP000000539"/>
    </source>
</evidence>
<dbReference type="GO" id="GO:0004519">
    <property type="term" value="F:endonuclease activity"/>
    <property type="evidence" value="ECO:0007669"/>
    <property type="project" value="UniProtKB-KW"/>
</dbReference>
<evidence type="ECO:0000256" key="7">
    <source>
        <dbReference type="SAM" id="SignalP"/>
    </source>
</evidence>
<keyword evidence="6" id="KW-0695">RNA-directed DNA polymerase</keyword>
<keyword evidence="5" id="KW-0378">Hydrolase</keyword>
<keyword evidence="4" id="KW-0255">Endonuclease</keyword>
<dbReference type="Ensembl" id="ENSGALT00010027742.1">
    <property type="protein sequence ID" value="ENSGALP00010015900.1"/>
    <property type="gene ID" value="ENSGALG00010011603.1"/>
</dbReference>
<keyword evidence="10" id="KW-1185">Reference proteome</keyword>
<sequence length="311" mass="36332">MTFHPLFYIIISCLIHIHRTTDCTPPTSNSLVVHIEHPHLSASPTKWSQQWEQNNWQRRGKPIWSAELWKDIAARIKNMVANALWGWLQQWEQNNWQRRGKPIWSAELWKDIAARIKNMVVKVRHVDAHMPKSRATEEQKNNHHVDQAAKIEVAQIDLDWQNKGELFLARWAHETSGHQGRGATYKWARDRGVDLTMDAIAQVIHDCETCAIIKQAKRMKPLWEEGRWQKYKYGEAWQIDYITLPRSCNGKRYVLTMVEATTGWLETYAVPHATARNTILGLEKQVLWQHGTPERIESDNGTHFKNSLINT</sequence>
<dbReference type="GO" id="GO:0015074">
    <property type="term" value="P:DNA integration"/>
    <property type="evidence" value="ECO:0007669"/>
    <property type="project" value="InterPro"/>
</dbReference>
<keyword evidence="2" id="KW-0548">Nucleotidyltransferase</keyword>
<organism evidence="9 10">
    <name type="scientific">Gallus gallus</name>
    <name type="common">Chicken</name>
    <dbReference type="NCBI Taxonomy" id="9031"/>
    <lineage>
        <taxon>Eukaryota</taxon>
        <taxon>Metazoa</taxon>
        <taxon>Chordata</taxon>
        <taxon>Craniata</taxon>
        <taxon>Vertebrata</taxon>
        <taxon>Euteleostomi</taxon>
        <taxon>Archelosauria</taxon>
        <taxon>Archosauria</taxon>
        <taxon>Dinosauria</taxon>
        <taxon>Saurischia</taxon>
        <taxon>Theropoda</taxon>
        <taxon>Coelurosauria</taxon>
        <taxon>Aves</taxon>
        <taxon>Neognathae</taxon>
        <taxon>Galloanserae</taxon>
        <taxon>Galliformes</taxon>
        <taxon>Phasianidae</taxon>
        <taxon>Phasianinae</taxon>
        <taxon>Gallus</taxon>
    </lineage>
</organism>
<dbReference type="FunCoup" id="A0A8V0YA94">
    <property type="interactions" value="132"/>
</dbReference>
<reference evidence="9" key="1">
    <citation type="submission" date="2020-11" db="EMBL/GenBank/DDBJ databases">
        <title>Gallus gallus (Chicken) genome, bGalGal1, GRCg7b, maternal haplotype autosomes + Z &amp; W.</title>
        <authorList>
            <person name="Warren W."/>
            <person name="Formenti G."/>
            <person name="Fedrigo O."/>
            <person name="Haase B."/>
            <person name="Mountcastle J."/>
            <person name="Balacco J."/>
            <person name="Tracey A."/>
            <person name="Schneider V."/>
            <person name="Okimoto R."/>
            <person name="Cheng H."/>
            <person name="Hawken R."/>
            <person name="Howe K."/>
            <person name="Jarvis E.D."/>
        </authorList>
    </citation>
    <scope>NUCLEOTIDE SEQUENCE [LARGE SCALE GENOMIC DNA]</scope>
    <source>
        <strain evidence="9">Broiler</strain>
    </source>
</reference>
<protein>
    <recommendedName>
        <fullName evidence="8">Integrase catalytic domain-containing protein</fullName>
    </recommendedName>
</protein>
<evidence type="ECO:0000256" key="6">
    <source>
        <dbReference type="ARBA" id="ARBA00022918"/>
    </source>
</evidence>
<dbReference type="InterPro" id="IPR036397">
    <property type="entry name" value="RNaseH_sf"/>
</dbReference>
<dbReference type="GO" id="GO:0016787">
    <property type="term" value="F:hydrolase activity"/>
    <property type="evidence" value="ECO:0007669"/>
    <property type="project" value="UniProtKB-KW"/>
</dbReference>
<feature type="domain" description="Integrase catalytic" evidence="8">
    <location>
        <begin position="217"/>
        <end position="311"/>
    </location>
</feature>
<dbReference type="PANTHER" id="PTHR41694:SF3">
    <property type="entry name" value="RNA-DIRECTED DNA POLYMERASE-RELATED"/>
    <property type="match status" value="1"/>
</dbReference>
<dbReference type="GO" id="GO:0003676">
    <property type="term" value="F:nucleic acid binding"/>
    <property type="evidence" value="ECO:0007669"/>
    <property type="project" value="InterPro"/>
</dbReference>
<evidence type="ECO:0000256" key="5">
    <source>
        <dbReference type="ARBA" id="ARBA00022801"/>
    </source>
</evidence>
<dbReference type="PROSITE" id="PS50994">
    <property type="entry name" value="INTEGRASE"/>
    <property type="match status" value="1"/>
</dbReference>
<dbReference type="Proteomes" id="UP000000539">
    <property type="component" value="Chromosome W"/>
</dbReference>
<dbReference type="SUPFAM" id="SSF53098">
    <property type="entry name" value="Ribonuclease H-like"/>
    <property type="match status" value="2"/>
</dbReference>